<dbReference type="RefSeq" id="WP_236573485.1">
    <property type="nucleotide sequence ID" value="NZ_VMSD01000005.1"/>
</dbReference>
<dbReference type="SUPFAM" id="SSF52540">
    <property type="entry name" value="P-loop containing nucleoside triphosphate hydrolases"/>
    <property type="match status" value="1"/>
</dbReference>
<keyword evidence="3" id="KW-1185">Reference proteome</keyword>
<dbReference type="Gene3D" id="3.40.50.300">
    <property type="entry name" value="P-loop containing nucleotide triphosphate hydrolases"/>
    <property type="match status" value="1"/>
</dbReference>
<dbReference type="EMBL" id="VMSD01000005">
    <property type="protein sequence ID" value="KAF0846347.1"/>
    <property type="molecule type" value="Genomic_DNA"/>
</dbReference>
<organism evidence="2 3">
    <name type="scientific">Nocardia caishijiensis</name>
    <dbReference type="NCBI Taxonomy" id="184756"/>
    <lineage>
        <taxon>Bacteria</taxon>
        <taxon>Bacillati</taxon>
        <taxon>Actinomycetota</taxon>
        <taxon>Actinomycetes</taxon>
        <taxon>Mycobacteriales</taxon>
        <taxon>Nocardiaceae</taxon>
        <taxon>Nocardia</taxon>
    </lineage>
</organism>
<dbReference type="Proteomes" id="UP000798951">
    <property type="component" value="Unassembled WGS sequence"/>
</dbReference>
<comment type="caution">
    <text evidence="2">The sequence shown here is derived from an EMBL/GenBank/DDBJ whole genome shotgun (WGS) entry which is preliminary data.</text>
</comment>
<evidence type="ECO:0000313" key="3">
    <source>
        <dbReference type="Proteomes" id="UP000798951"/>
    </source>
</evidence>
<reference evidence="2 3" key="1">
    <citation type="submission" date="2019-07" db="EMBL/GenBank/DDBJ databases">
        <title>Genomic Encyclopedia of Type Strains, Phase IV (KMG-IV): sequencing the most valuable type-strain genomes for metagenomic binning, comparative biology and taxonomic classification.</title>
        <authorList>
            <person name="Goeker M."/>
        </authorList>
    </citation>
    <scope>NUCLEOTIDE SEQUENCE [LARGE SCALE GENOMIC DNA]</scope>
    <source>
        <strain evidence="2 3">DSM 44831</strain>
    </source>
</reference>
<dbReference type="InterPro" id="IPR002586">
    <property type="entry name" value="CobQ/CobB/MinD/ParA_Nub-bd_dom"/>
</dbReference>
<evidence type="ECO:0000313" key="2">
    <source>
        <dbReference type="EMBL" id="KAF0846347.1"/>
    </source>
</evidence>
<dbReference type="NCBIfam" id="NF040564">
    <property type="entry name" value="SCO2523_fam"/>
    <property type="match status" value="1"/>
</dbReference>
<dbReference type="InterPro" id="IPR027417">
    <property type="entry name" value="P-loop_NTPase"/>
</dbReference>
<gene>
    <name evidence="2" type="ORF">FNL39_105258</name>
</gene>
<proteinExistence type="predicted"/>
<accession>A0ABQ6YKN6</accession>
<evidence type="ECO:0000259" key="1">
    <source>
        <dbReference type="Pfam" id="PF01656"/>
    </source>
</evidence>
<protein>
    <submittedName>
        <fullName evidence="2">CobQ/CobB/MinD/ParA family nucleotide binding protein</fullName>
    </submittedName>
</protein>
<name>A0ABQ6YKN6_9NOCA</name>
<feature type="domain" description="CobQ/CobB/MinD/ParA nucleotide binding" evidence="1">
    <location>
        <begin position="12"/>
        <end position="230"/>
    </location>
</feature>
<dbReference type="Pfam" id="PF01656">
    <property type="entry name" value="CbiA"/>
    <property type="match status" value="1"/>
</dbReference>
<sequence length="312" mass="33393">MSANDPASILVFATSDKGGTGRSVTSCNIAYRLWLRGLDVAYVDFDFGSPTAGALFEIGGVERGVTEGHGLHSYLLGQTREPTRINVGRDTDRPQLRRNPPRAGSLTLLPGDIGGGEFGCNDASVRLGALLLANLLNEFAVVIVDLSAGRSVALEIALRATASTVLRNHTHRWLVFHRWTRQHVLAAGGLVHGAHGLLETATAWGHAKADLLASMRCVRTAVAESDSTRVADPAQATWLKEQANSLRELATANGIGAAMMLGQTPIEPMLQWREQLILDADVGARLANPATVAAYTNLARRLTDSTTWDTGR</sequence>